<protein>
    <recommendedName>
        <fullName evidence="7">glucose-1-phosphate thymidylyltransferase</fullName>
        <ecNumber evidence="7">2.7.7.24</ecNumber>
    </recommendedName>
</protein>
<keyword evidence="14" id="KW-0663">Pyridoxal phosphate</keyword>
<evidence type="ECO:0000313" key="25">
    <source>
        <dbReference type="EMBL" id="CAE7740407.1"/>
    </source>
</evidence>
<dbReference type="SUPFAM" id="SSF53448">
    <property type="entry name" value="Nucleotide-diphospho-sugar transferases"/>
    <property type="match status" value="1"/>
</dbReference>
<evidence type="ECO:0000259" key="23">
    <source>
        <dbReference type="Pfam" id="PF12697"/>
    </source>
</evidence>
<dbReference type="InterPro" id="IPR027417">
    <property type="entry name" value="P-loop_NTPase"/>
</dbReference>
<dbReference type="InterPro" id="IPR011042">
    <property type="entry name" value="6-blade_b-propeller_TolB-like"/>
</dbReference>
<evidence type="ECO:0000256" key="16">
    <source>
        <dbReference type="ARBA" id="ARBA00023027"/>
    </source>
</evidence>
<evidence type="ECO:0000256" key="7">
    <source>
        <dbReference type="ARBA" id="ARBA00012461"/>
    </source>
</evidence>
<evidence type="ECO:0000256" key="13">
    <source>
        <dbReference type="ARBA" id="ARBA00022842"/>
    </source>
</evidence>
<dbReference type="Gene3D" id="3.40.50.1820">
    <property type="entry name" value="alpha/beta hydrolase"/>
    <property type="match status" value="1"/>
</dbReference>
<keyword evidence="9" id="KW-0808">Transferase</keyword>
<keyword evidence="11" id="KW-0548">Nucleotidyltransferase</keyword>
<comment type="caution">
    <text evidence="25">The sequence shown here is derived from an EMBL/GenBank/DDBJ whole genome shotgun (WGS) entry which is preliminary data.</text>
</comment>
<dbReference type="Pfam" id="PF01218">
    <property type="entry name" value="Coprogen_oxidas"/>
    <property type="match status" value="1"/>
</dbReference>
<dbReference type="GO" id="GO:0008460">
    <property type="term" value="F:dTDP-glucose 4,6-dehydratase activity"/>
    <property type="evidence" value="ECO:0007669"/>
    <property type="project" value="InterPro"/>
</dbReference>
<dbReference type="InterPro" id="IPR003400">
    <property type="entry name" value="ExbD"/>
</dbReference>
<dbReference type="GO" id="GO:0005886">
    <property type="term" value="C:plasma membrane"/>
    <property type="evidence" value="ECO:0007669"/>
    <property type="project" value="UniProtKB-SubCell"/>
</dbReference>
<dbReference type="Pfam" id="PF02472">
    <property type="entry name" value="ExbD"/>
    <property type="match status" value="1"/>
</dbReference>
<reference evidence="25" key="1">
    <citation type="submission" date="2021-02" db="EMBL/GenBank/DDBJ databases">
        <authorList>
            <person name="Dougan E. K."/>
            <person name="Rhodes N."/>
            <person name="Thang M."/>
            <person name="Chan C."/>
        </authorList>
    </citation>
    <scope>NUCLEOTIDE SEQUENCE</scope>
</reference>
<evidence type="ECO:0000256" key="8">
    <source>
        <dbReference type="ARBA" id="ARBA00022475"/>
    </source>
</evidence>
<keyword evidence="10" id="KW-0812">Transmembrane</keyword>
<dbReference type="InterPro" id="IPR036291">
    <property type="entry name" value="NAD(P)-bd_dom_sf"/>
</dbReference>
<gene>
    <name evidence="25" type="primary">rfbB1</name>
    <name evidence="25" type="ORF">SNEC2469_LOCUS21388</name>
</gene>
<dbReference type="SUPFAM" id="SSF63829">
    <property type="entry name" value="Calcium-dependent phosphotriesterase"/>
    <property type="match status" value="1"/>
</dbReference>
<evidence type="ECO:0000259" key="21">
    <source>
        <dbReference type="Pfam" id="PF01212"/>
    </source>
</evidence>
<keyword evidence="12" id="KW-0479">Metal-binding</keyword>
<dbReference type="EC" id="2.7.7.24" evidence="7"/>
<keyword evidence="15" id="KW-1133">Transmembrane helix</keyword>
<feature type="domain" description="Nucleotidyl transferase" evidence="20">
    <location>
        <begin position="1789"/>
        <end position="2023"/>
    </location>
</feature>
<dbReference type="Gene3D" id="3.40.50.300">
    <property type="entry name" value="P-loop containing nucleotide triphosphate hydrolases"/>
    <property type="match status" value="1"/>
</dbReference>
<feature type="domain" description="NAD(P)-binding" evidence="24">
    <location>
        <begin position="1470"/>
        <end position="1765"/>
    </location>
</feature>
<dbReference type="NCBIfam" id="NF041359">
    <property type="entry name" value="GntG_guanitoxin"/>
    <property type="match status" value="1"/>
</dbReference>
<dbReference type="GO" id="GO:0046872">
    <property type="term" value="F:metal ion binding"/>
    <property type="evidence" value="ECO:0007669"/>
    <property type="project" value="UniProtKB-KW"/>
</dbReference>
<keyword evidence="17" id="KW-0472">Membrane</keyword>
<comment type="subcellular location">
    <subcellularLocation>
        <location evidence="4">Cell membrane</location>
        <topology evidence="4">Single-pass membrane protein</topology>
    </subcellularLocation>
</comment>
<dbReference type="GO" id="GO:0004109">
    <property type="term" value="F:coproporphyrinogen oxidase activity"/>
    <property type="evidence" value="ECO:0007669"/>
    <property type="project" value="InterPro"/>
</dbReference>
<dbReference type="GO" id="GO:0022857">
    <property type="term" value="F:transmembrane transporter activity"/>
    <property type="evidence" value="ECO:0007669"/>
    <property type="project" value="InterPro"/>
</dbReference>
<keyword evidence="13" id="KW-0460">Magnesium</keyword>
<dbReference type="InterPro" id="IPR015424">
    <property type="entry name" value="PyrdxlP-dep_Trfase"/>
</dbReference>
<dbReference type="InterPro" id="IPR023603">
    <property type="entry name" value="Low_specificity_L-TA-like"/>
</dbReference>
<evidence type="ECO:0000256" key="2">
    <source>
        <dbReference type="ARBA" id="ARBA00001933"/>
    </source>
</evidence>
<dbReference type="GO" id="GO:0006520">
    <property type="term" value="P:amino acid metabolic process"/>
    <property type="evidence" value="ECO:0007669"/>
    <property type="project" value="InterPro"/>
</dbReference>
<evidence type="ECO:0000256" key="5">
    <source>
        <dbReference type="ARBA" id="ARBA00006966"/>
    </source>
</evidence>
<dbReference type="GO" id="GO:0006782">
    <property type="term" value="P:protoporphyrinogen IX biosynthetic process"/>
    <property type="evidence" value="ECO:0007669"/>
    <property type="project" value="UniProtKB-UniPathway"/>
</dbReference>
<dbReference type="Proteomes" id="UP000601435">
    <property type="component" value="Unassembled WGS sequence"/>
</dbReference>
<evidence type="ECO:0000256" key="18">
    <source>
        <dbReference type="ARBA" id="ARBA00023239"/>
    </source>
</evidence>
<dbReference type="Gene3D" id="3.90.550.10">
    <property type="entry name" value="Spore Coat Polysaccharide Biosynthesis Protein SpsA, Chain A"/>
    <property type="match status" value="1"/>
</dbReference>
<evidence type="ECO:0000256" key="15">
    <source>
        <dbReference type="ARBA" id="ARBA00022989"/>
    </source>
</evidence>
<feature type="domain" description="AB hydrolase-1" evidence="23">
    <location>
        <begin position="544"/>
        <end position="757"/>
    </location>
</feature>
<dbReference type="GO" id="GO:0008879">
    <property type="term" value="F:glucose-1-phosphate thymidylyltransferase activity"/>
    <property type="evidence" value="ECO:0007669"/>
    <property type="project" value="UniProtKB-EC"/>
</dbReference>
<dbReference type="FunFam" id="3.90.550.10:FF:000023">
    <property type="entry name" value="Glucose-1-phosphate thymidylyltransferase"/>
    <property type="match status" value="1"/>
</dbReference>
<dbReference type="SUPFAM" id="SSF53383">
    <property type="entry name" value="PLP-dependent transferases"/>
    <property type="match status" value="1"/>
</dbReference>
<name>A0A812XJP1_9DINO</name>
<comment type="cofactor">
    <cofactor evidence="2">
        <name>pyridoxal 5'-phosphate</name>
        <dbReference type="ChEBI" id="CHEBI:597326"/>
    </cofactor>
</comment>
<comment type="cofactor">
    <cofactor evidence="3">
        <name>Mg(2+)</name>
        <dbReference type="ChEBI" id="CHEBI:18420"/>
    </cofactor>
</comment>
<proteinExistence type="inferred from homology"/>
<feature type="domain" description="Aromatic amino acid beta-eliminating lyase/threonine aldolase" evidence="21">
    <location>
        <begin position="888"/>
        <end position="1169"/>
    </location>
</feature>
<comment type="cofactor">
    <cofactor evidence="1">
        <name>NAD(+)</name>
        <dbReference type="ChEBI" id="CHEBI:57540"/>
    </cofactor>
</comment>
<dbReference type="InterPro" id="IPR005835">
    <property type="entry name" value="NTP_transferase_dom"/>
</dbReference>
<dbReference type="InterPro" id="IPR005907">
    <property type="entry name" value="G1P_thy_trans_s"/>
</dbReference>
<dbReference type="InterPro" id="IPR015421">
    <property type="entry name" value="PyrdxlP-dep_Trfase_major"/>
</dbReference>
<dbReference type="GO" id="GO:0044283">
    <property type="term" value="P:small molecule biosynthetic process"/>
    <property type="evidence" value="ECO:0007669"/>
    <property type="project" value="UniProtKB-ARBA"/>
</dbReference>
<dbReference type="InterPro" id="IPR001260">
    <property type="entry name" value="Coprogen_oxidase_aer"/>
</dbReference>
<evidence type="ECO:0000256" key="6">
    <source>
        <dbReference type="ARBA" id="ARBA00010480"/>
    </source>
</evidence>
<organism evidence="25 26">
    <name type="scientific">Symbiodinium necroappetens</name>
    <dbReference type="NCBI Taxonomy" id="1628268"/>
    <lineage>
        <taxon>Eukaryota</taxon>
        <taxon>Sar</taxon>
        <taxon>Alveolata</taxon>
        <taxon>Dinophyceae</taxon>
        <taxon>Suessiales</taxon>
        <taxon>Symbiodiniaceae</taxon>
        <taxon>Symbiodinium</taxon>
    </lineage>
</organism>
<dbReference type="InterPro" id="IPR036406">
    <property type="entry name" value="Coprogen_oxidase_aer_sf"/>
</dbReference>
<dbReference type="InterPro" id="IPR029058">
    <property type="entry name" value="AB_hydrolase_fold"/>
</dbReference>
<dbReference type="SUPFAM" id="SSF102886">
    <property type="entry name" value="Coproporphyrinogen III oxidase"/>
    <property type="match status" value="1"/>
</dbReference>
<comment type="similarity">
    <text evidence="6">Belongs to the glucose-1-phosphate thymidylyltransferase family.</text>
</comment>
<dbReference type="SUPFAM" id="SSF52540">
    <property type="entry name" value="P-loop containing nucleoside triphosphate hydrolases"/>
    <property type="match status" value="1"/>
</dbReference>
<evidence type="ECO:0000256" key="14">
    <source>
        <dbReference type="ARBA" id="ARBA00022898"/>
    </source>
</evidence>
<dbReference type="Gene3D" id="3.40.640.10">
    <property type="entry name" value="Type I PLP-dependent aspartate aminotransferase-like (Major domain)"/>
    <property type="match status" value="1"/>
</dbReference>
<evidence type="ECO:0000259" key="22">
    <source>
        <dbReference type="Pfam" id="PF04321"/>
    </source>
</evidence>
<dbReference type="SUPFAM" id="SSF51735">
    <property type="entry name" value="NAD(P)-binding Rossmann-fold domains"/>
    <property type="match status" value="2"/>
</dbReference>
<dbReference type="CDD" id="cd02538">
    <property type="entry name" value="G1P_TT_short"/>
    <property type="match status" value="1"/>
</dbReference>
<dbReference type="FunFam" id="3.40.640.10:FF:000030">
    <property type="entry name" value="Low-specificity L-threonine aldolase"/>
    <property type="match status" value="1"/>
</dbReference>
<keyword evidence="16" id="KW-0520">NAD</keyword>
<dbReference type="Pfam" id="PF07931">
    <property type="entry name" value="CPT"/>
    <property type="match status" value="1"/>
</dbReference>
<evidence type="ECO:0000256" key="19">
    <source>
        <dbReference type="ARBA" id="ARBA00049336"/>
    </source>
</evidence>
<dbReference type="Pfam" id="PF00483">
    <property type="entry name" value="NTP_transferase"/>
    <property type="match status" value="1"/>
</dbReference>
<evidence type="ECO:0000256" key="9">
    <source>
        <dbReference type="ARBA" id="ARBA00022679"/>
    </source>
</evidence>
<dbReference type="Pfam" id="PF16363">
    <property type="entry name" value="GDP_Man_Dehyd"/>
    <property type="match status" value="1"/>
</dbReference>
<sequence>MQTNETVLTVRQYFIDLQTQICSTLEQADGKATFSLEQIEAPNGGLAQPRVLADGAHIEKAAVQFTHSLGDSLPPAATERNPHLAGSPFQATAISMIVHPQNPHVPTTHMNLRFFIVDADEPVWYFGGGYDLTPFYGNIDDCRHWHQTAADACGEHYTAFKKECDEYFYLGHRQECRGIGGIFFDDWSTGGFDASFDLVKKIGDSFLPAYMPIFNGRKDTPFTEAERDFQLYRRGRYAEFNLAIDRGTKYGLQSGRRIESVLASLPPLAKWLYNYQDGKTEVVANLGGGPNGAAMGPDGCVYVCNNGGFAWHKSDGKLYPGEEPQDYSGGRIERVNLHTGEVDIVFSDCRGQPLRGPNDIVFDQTGGFWFTDHGKSRPRERDRTGVYYAKPDGSFIEEVIFPMEGPNGIGLSPDESELYIAETVPGRVWAFPLSGPGQLAEQGRTRRLLTDRPGYHMYDSLAVDSTGGVCVATIIDGGITTLMPDGSAPSFTPLPDRLTTNICFGGEDLSTAYITLSSTGQLISMPWPTPGLALNFLNKWPTSILLTHGYSGTQKMWDPQLEALARDHRVITWDAIGHGCSDSPTDTGRYAYTEALADMAAILDEVGVEQAVIGGLSMGGYLSLAFHAAHPMRTRALILADTGPGYRNDEAREQWNKMARGRAKYFRLRGLDELDADDLAHGGTHRSAEGLALAAEHMLVQHDGHVMASLPDIHVPTLIVVGENDTPFIQPSQYMANKIPEAELITIPGAGHVANIDWAGMRRPFGRGREEEGEEAINLTPMLDVVFIMLIFFIVTATFVKEVGLDVNQPDDEKPKTVDPDKKSIVVRITNRDRIIIAQRDVDRRAVRANIERLHAENPEAPVIIQPHPDSTTDLMIHIMDSARQMIDLRSDTVTQPCAGMRAAMADAEVGDDVYGEDPTVSKLEQTLAQMLGKAAAVFVPSGTQSNLLALLTHCGRGDEYIVGQEAHTYRFEGGGAAALGGIQPQPLDCAADGTLNLDLVKANIKPDDFHFAKTQLLCLENTISGRALPLVYLNEARRLCDSTGLQLHLDGARFFNAAVEQNLTPQALAAPFHSVSICLSKGLGAPVGSVLVGEQDFIRRARRWRKMVGGGMRQAGIIAAGGLYALEHNINRLATDHQHAHRIAAALRAKFGDVQVRHATNMVHLDIDADVYTRLAKHFEYSGIRVGRPRWVFHLDVTPSDIDLIEVQPERHTTVSQNRLRFQSNHLLSQMRTIASTGKFELAALCHGLDFCKFQRIQFAATILNFSQDKCGTRQIGSGKTTLAIKLQQLLDEPYQHIALDQFRDGLPSRTRGLNAPEHSSGSTGLNVVPNTDNGNWVTHIRFGSHGENILKAMRRTVALFSELGNNVIVDDLLFKREYLDDYVDVLDPTKVWFIGVKCKLDVVEAREASRIGRFPGTAAAHFDQIHGHGEVYDLELDTSEASPRELALQVIERLKTPPQAFALMAAKRVINLDKLTYAGNIHSLGNVTSSPKHTFIQGDICDRQLVTSILTDHKPDAILHLAAESHVDRSIDGAAEFVRTNVVGTFELLEAARHYYENLNAELREHFRFLHVSTDEVFGDLTNPQELFTETTSYKPSSPYSATKASSDHLVRAWSRTYGLPILLTNCSNNYGPYQFPEKLIPHMVLNALKGKSLPVYGDGLQIRDWLYVDDHARALWRVLTAGKVGETYNIGGHNEVANIDVVRSLCSILSEETDSTFDADNLIEFVKDRPGHDTRYAIDATKIEKELGWLPQESFDTGLRKTVQWYLANKQWWEQVLDGSYQLDRIILAGGTGSRLHPITLGVCKQLLPIYDKPMIYYPLSTLMLAGIRDILIISTPEDLPRFQTMLGDGKRWGITVNYAEQPSPDGLAQAFLIGEAFIGQDPCALILGDNLFFGSGFGGQLKRAANCDEGATVFAYPVVDPQAFGVVEFDEDNKAISIEEKPTKPKSRYAVTGLYFYDNQVVEIAKTIKPSPRGELEITDLNRVYLDSNTLTVEKMARGMAWLDTGTHDSLLEAAHFIQTLEKRSVFDVAVDIDPASETFGQWVVTVAGTSGKMKILVIGESGQLARALQHLLPDALFWGLDQINWDNPAGVSNKLTEAAPDIIVNATAYTAVDQAQVESQTAWAVNVDGPRILAAVAEDLGAKLIHISTDYVFDGQSKADYVESDPTNPINVYGATKLAGELAVSSICTDYVIIRTSWVFSDNGNNFVLTMLRLAAERESLSIVNDQIGRPTFAGDLAEAIVSLRPPTDQTHSRSYRYSYQRLSNTRGETHAVRVSTIE</sequence>
<dbReference type="Gene3D" id="3.90.1150.10">
    <property type="entry name" value="Aspartate Aminotransferase, domain 1"/>
    <property type="match status" value="1"/>
</dbReference>
<evidence type="ECO:0000256" key="3">
    <source>
        <dbReference type="ARBA" id="ARBA00001946"/>
    </source>
</evidence>
<dbReference type="CDD" id="cd06502">
    <property type="entry name" value="TA_like"/>
    <property type="match status" value="1"/>
</dbReference>
<dbReference type="Gene3D" id="3.90.25.10">
    <property type="entry name" value="UDP-galactose 4-epimerase, domain 1"/>
    <property type="match status" value="2"/>
</dbReference>
<dbReference type="GO" id="GO:0009225">
    <property type="term" value="P:nucleotide-sugar metabolic process"/>
    <property type="evidence" value="ECO:0007669"/>
    <property type="project" value="InterPro"/>
</dbReference>
<dbReference type="Pfam" id="PF04321">
    <property type="entry name" value="RmlD_sub_bind"/>
    <property type="match status" value="1"/>
</dbReference>
<dbReference type="Pfam" id="PF01212">
    <property type="entry name" value="Beta_elim_lyase"/>
    <property type="match status" value="1"/>
</dbReference>
<dbReference type="InterPro" id="IPR001597">
    <property type="entry name" value="ArAA_b-elim_lyase/Thr_aldolase"/>
</dbReference>
<dbReference type="InterPro" id="IPR005888">
    <property type="entry name" value="dTDP_Gluc_deHydtase"/>
</dbReference>
<evidence type="ECO:0000256" key="1">
    <source>
        <dbReference type="ARBA" id="ARBA00001911"/>
    </source>
</evidence>
<dbReference type="InterPro" id="IPR029903">
    <property type="entry name" value="RmlD-like-bd"/>
</dbReference>
<dbReference type="OrthoDB" id="15318at2759"/>
<dbReference type="PRINTS" id="PR00073">
    <property type="entry name" value="COPRGNOXDASE"/>
</dbReference>
<dbReference type="Gene3D" id="3.40.50.720">
    <property type="entry name" value="NAD(P)-binding Rossmann-like Domain"/>
    <property type="match status" value="2"/>
</dbReference>
<dbReference type="UniPathway" id="UPA00251">
    <property type="reaction ID" value="UER00322"/>
</dbReference>
<evidence type="ECO:0000256" key="10">
    <source>
        <dbReference type="ARBA" id="ARBA00022692"/>
    </source>
</evidence>
<dbReference type="PANTHER" id="PTHR43000">
    <property type="entry name" value="DTDP-D-GLUCOSE 4,6-DEHYDRATASE-RELATED"/>
    <property type="match status" value="1"/>
</dbReference>
<dbReference type="NCBIfam" id="TIGR01181">
    <property type="entry name" value="dTDP_gluc_dehyt"/>
    <property type="match status" value="1"/>
</dbReference>
<dbReference type="NCBIfam" id="NF007825">
    <property type="entry name" value="PRK10534.1"/>
    <property type="match status" value="1"/>
</dbReference>
<dbReference type="NCBIfam" id="NF003727">
    <property type="entry name" value="PRK05330.1"/>
    <property type="match status" value="1"/>
</dbReference>
<dbReference type="InterPro" id="IPR029044">
    <property type="entry name" value="Nucleotide-diphossugar_trans"/>
</dbReference>
<keyword evidence="18" id="KW-0456">Lyase</keyword>
<evidence type="ECO:0000256" key="4">
    <source>
        <dbReference type="ARBA" id="ARBA00004162"/>
    </source>
</evidence>
<dbReference type="Gene3D" id="3.40.1500.10">
    <property type="entry name" value="Coproporphyrinogen III oxidase, aerobic"/>
    <property type="match status" value="1"/>
</dbReference>
<dbReference type="CDD" id="cd05254">
    <property type="entry name" value="dTDP_HR_like_SDR_e"/>
    <property type="match status" value="1"/>
</dbReference>
<dbReference type="InterPro" id="IPR016040">
    <property type="entry name" value="NAD(P)-bd_dom"/>
</dbReference>
<keyword evidence="8" id="KW-1003">Cell membrane</keyword>
<comment type="catalytic activity">
    <reaction evidence="19">
        <text>dTTP + alpha-D-glucose 1-phosphate + H(+) = dTDP-alpha-D-glucose + diphosphate</text>
        <dbReference type="Rhea" id="RHEA:15225"/>
        <dbReference type="ChEBI" id="CHEBI:15378"/>
        <dbReference type="ChEBI" id="CHEBI:33019"/>
        <dbReference type="ChEBI" id="CHEBI:37568"/>
        <dbReference type="ChEBI" id="CHEBI:57477"/>
        <dbReference type="ChEBI" id="CHEBI:58601"/>
        <dbReference type="EC" id="2.7.7.24"/>
    </reaction>
</comment>
<dbReference type="EMBL" id="CAJNJA010037918">
    <property type="protein sequence ID" value="CAE7740407.1"/>
    <property type="molecule type" value="Genomic_DNA"/>
</dbReference>
<dbReference type="CDD" id="cd05246">
    <property type="entry name" value="dTDP_GD_SDR_e"/>
    <property type="match status" value="1"/>
</dbReference>
<evidence type="ECO:0000259" key="24">
    <source>
        <dbReference type="Pfam" id="PF16363"/>
    </source>
</evidence>
<dbReference type="Pfam" id="PF12697">
    <property type="entry name" value="Abhydrolase_6"/>
    <property type="match status" value="1"/>
</dbReference>
<dbReference type="NCBIfam" id="TIGR01207">
    <property type="entry name" value="rmlA"/>
    <property type="match status" value="1"/>
</dbReference>
<dbReference type="InterPro" id="IPR015422">
    <property type="entry name" value="PyrdxlP-dep_Trfase_small"/>
</dbReference>
<evidence type="ECO:0000256" key="11">
    <source>
        <dbReference type="ARBA" id="ARBA00022695"/>
    </source>
</evidence>
<evidence type="ECO:0000256" key="17">
    <source>
        <dbReference type="ARBA" id="ARBA00023136"/>
    </source>
</evidence>
<accession>A0A812XJP1</accession>
<keyword evidence="26" id="KW-1185">Reference proteome</keyword>
<feature type="domain" description="RmlD-like substrate binding" evidence="22">
    <location>
        <begin position="2058"/>
        <end position="2255"/>
    </location>
</feature>
<comment type="similarity">
    <text evidence="5">Belongs to the threonine aldolase family.</text>
</comment>
<evidence type="ECO:0000256" key="12">
    <source>
        <dbReference type="ARBA" id="ARBA00022723"/>
    </source>
</evidence>
<dbReference type="InterPro" id="IPR000073">
    <property type="entry name" value="AB_hydrolase_1"/>
</dbReference>
<evidence type="ECO:0000313" key="26">
    <source>
        <dbReference type="Proteomes" id="UP000601435"/>
    </source>
</evidence>
<evidence type="ECO:0000259" key="20">
    <source>
        <dbReference type="Pfam" id="PF00483"/>
    </source>
</evidence>
<dbReference type="SUPFAM" id="SSF53474">
    <property type="entry name" value="alpha/beta-Hydrolases"/>
    <property type="match status" value="1"/>
</dbReference>
<dbReference type="Gene3D" id="2.120.10.30">
    <property type="entry name" value="TolB, C-terminal domain"/>
    <property type="match status" value="1"/>
</dbReference>